<reference evidence="2 3" key="1">
    <citation type="submission" date="2021-08" db="EMBL/GenBank/DDBJ databases">
        <title>Draft Genome Sequence of Phanerochaete sordida strain YK-624.</title>
        <authorList>
            <person name="Mori T."/>
            <person name="Dohra H."/>
            <person name="Suzuki T."/>
            <person name="Kawagishi H."/>
            <person name="Hirai H."/>
        </authorList>
    </citation>
    <scope>NUCLEOTIDE SEQUENCE [LARGE SCALE GENOMIC DNA]</scope>
    <source>
        <strain evidence="2 3">YK-624</strain>
    </source>
</reference>
<evidence type="ECO:0000256" key="1">
    <source>
        <dbReference type="SAM" id="SignalP"/>
    </source>
</evidence>
<keyword evidence="3" id="KW-1185">Reference proteome</keyword>
<feature type="chain" id="PRO_5040413231" description="F-box domain-containing protein" evidence="1">
    <location>
        <begin position="18"/>
        <end position="485"/>
    </location>
</feature>
<dbReference type="Proteomes" id="UP000703269">
    <property type="component" value="Unassembled WGS sequence"/>
</dbReference>
<name>A0A9P3FZ41_9APHY</name>
<evidence type="ECO:0000313" key="3">
    <source>
        <dbReference type="Proteomes" id="UP000703269"/>
    </source>
</evidence>
<feature type="signal peptide" evidence="1">
    <location>
        <begin position="1"/>
        <end position="17"/>
    </location>
</feature>
<organism evidence="2 3">
    <name type="scientific">Phanerochaete sordida</name>
    <dbReference type="NCBI Taxonomy" id="48140"/>
    <lineage>
        <taxon>Eukaryota</taxon>
        <taxon>Fungi</taxon>
        <taxon>Dikarya</taxon>
        <taxon>Basidiomycota</taxon>
        <taxon>Agaricomycotina</taxon>
        <taxon>Agaricomycetes</taxon>
        <taxon>Polyporales</taxon>
        <taxon>Phanerochaetaceae</taxon>
        <taxon>Phanerochaete</taxon>
    </lineage>
</organism>
<protein>
    <recommendedName>
        <fullName evidence="4">F-box domain-containing protein</fullName>
    </recommendedName>
</protein>
<gene>
    <name evidence="2" type="ORF">PsYK624_012500</name>
</gene>
<keyword evidence="1" id="KW-0732">Signal</keyword>
<evidence type="ECO:0000313" key="2">
    <source>
        <dbReference type="EMBL" id="GJE85172.1"/>
    </source>
</evidence>
<dbReference type="EMBL" id="BPQB01000002">
    <property type="protein sequence ID" value="GJE85172.1"/>
    <property type="molecule type" value="Genomic_DNA"/>
</dbReference>
<evidence type="ECO:0008006" key="4">
    <source>
        <dbReference type="Google" id="ProtNLM"/>
    </source>
</evidence>
<dbReference type="OrthoDB" id="2750697at2759"/>
<dbReference type="AlphaFoldDB" id="A0A9P3FZ41"/>
<accession>A0A9P3FZ41</accession>
<proteinExistence type="predicted"/>
<comment type="caution">
    <text evidence="2">The sequence shown here is derived from an EMBL/GenBank/DDBJ whole genome shotgun (WGS) entry which is preliminary data.</text>
</comment>
<sequence length="485" mass="55144">MHHCLLVLELLEAIVSHLSVCHKEMVDASLVCWSFYEPVMNRIWGYLWDISPLLRCLPRHTWKVEGRRDESTRETPVLTFVSVPLPHEWSRFQHHAARVRVLDMPIVHGIYILHESCFNTLQNCPILHPFPLVTRLNSMSDIPVSFLPAAKIFFPSTLVDITWSCPTAASYLRLLKLLNTLDLPRLHQLTIITRFWDSDEDLGLFLPETKAAFRELHLSGRLHTIKSLCIASLCRDGWRAAATLPLLQCLELFLDTFDIPADSASLTFQCGFPVLSELCLSSLSTKPRLLIRCLQTLRLHLPSLRELNLALHSCPSLAGDPSDETEACTLQELFERVASIPTLESLSLHRSSPQAAQTIAGETLSLDMLIPLFGLPRLRELYLMYMDVALAPADIEQVAKGFPRMERLLLGCSSWYPRRPRLSWPLISTPNLLPFAYALPSPPNNRHSSRQSCPRIAWRTLKSRHIERPSPHTIQVDGEARLAYQ</sequence>